<comment type="caution">
    <text evidence="5">The sequence shown here is derived from an EMBL/GenBank/DDBJ whole genome shotgun (WGS) entry which is preliminary data.</text>
</comment>
<dbReference type="InterPro" id="IPR038109">
    <property type="entry name" value="DNA_bind_recomb_sf"/>
</dbReference>
<sequence>MVDDSTSLDRQEADLRDYADRQGWDVTHVLVDEGMSGRKARAKATEAVHLIRDGEADVLAVWKLDRFTRQGWDGLGELSRALDARALANKPALFVALRDGLDSDQSAFRMIAGVLSEVARAEADNAATRIKHSIAYRKTSTNKYTGGAAVPFGYRSVPAPDGVGRVLVLDEEEAAIVREISGRLLAGIEPLSRICADLQAREIPTSKSPARRALRKGEPADGLDRGFWRASTLRSLFTSDLLMGRVRHHGDLVRDADGLPASVWPPVVDLATLEGLRVRLGHAPSRGGPAPAQPRKGRAARLLSGIAFCAECDSKMYVTSSSGYPIYSCGSSWNGGSCPSPKIKAEALENFVVEHVLKIQGNAPELELIQEADTATRDAALREVEAALREAFALLDEDDADDIALSARIRTLKARRKELREIPVATSSRVVPTGRTLAEAWEAEDDLDWRRSILDWGLDHVTVGPGTTRAGIDPSRVRFYWPN</sequence>
<accession>A0A024GY37</accession>
<dbReference type="GO" id="GO:0000150">
    <property type="term" value="F:DNA strand exchange activity"/>
    <property type="evidence" value="ECO:0007669"/>
    <property type="project" value="InterPro"/>
</dbReference>
<dbReference type="Pfam" id="PF13408">
    <property type="entry name" value="Zn_ribbon_recom"/>
    <property type="match status" value="1"/>
</dbReference>
<dbReference type="PROSITE" id="PS51737">
    <property type="entry name" value="RECOMBINASE_DNA_BIND"/>
    <property type="match status" value="1"/>
</dbReference>
<dbReference type="InterPro" id="IPR050639">
    <property type="entry name" value="SSR_resolvase"/>
</dbReference>
<dbReference type="InterPro" id="IPR011109">
    <property type="entry name" value="DNA_bind_recombinase_dom"/>
</dbReference>
<dbReference type="InterPro" id="IPR036162">
    <property type="entry name" value="Resolvase-like_N_sf"/>
</dbReference>
<reference evidence="6" key="1">
    <citation type="journal article" date="2014" name="Genome Announc.">
        <title>Genome Sequence of Arthrobacter siccitolerans 4J27, a Xeroprotectant-Producing Desiccation-Tolerant Microorganism.</title>
        <authorList>
            <person name="Manzanera M."/>
            <person name="Santa-Cruz-Calvo L."/>
            <person name="Vilchez J.I."/>
            <person name="Garcia-Fontana C."/>
            <person name="Silva-Castro G.A."/>
            <person name="Calvo C."/>
            <person name="Gonzalez-Lopez J."/>
        </authorList>
    </citation>
    <scope>NUCLEOTIDE SEQUENCE [LARGE SCALE GENOMIC DNA]</scope>
    <source>
        <strain evidence="6">4J27</strain>
    </source>
</reference>
<dbReference type="SUPFAM" id="SSF53041">
    <property type="entry name" value="Resolvase-like"/>
    <property type="match status" value="1"/>
</dbReference>
<feature type="domain" description="Resolvase/invertase-type recombinase catalytic" evidence="3">
    <location>
        <begin position="1"/>
        <end position="141"/>
    </location>
</feature>
<evidence type="ECO:0000256" key="2">
    <source>
        <dbReference type="ARBA" id="ARBA00023172"/>
    </source>
</evidence>
<keyword evidence="1" id="KW-0238">DNA-binding</keyword>
<dbReference type="PANTHER" id="PTHR30461:SF2">
    <property type="entry name" value="SERINE RECOMBINASE PINE-RELATED"/>
    <property type="match status" value="1"/>
</dbReference>
<evidence type="ECO:0000313" key="6">
    <source>
        <dbReference type="Proteomes" id="UP000035722"/>
    </source>
</evidence>
<dbReference type="Proteomes" id="UP000035722">
    <property type="component" value="Unassembled WGS sequence"/>
</dbReference>
<dbReference type="Pfam" id="PF07508">
    <property type="entry name" value="Recombinase"/>
    <property type="match status" value="1"/>
</dbReference>
<dbReference type="GO" id="GO:0003677">
    <property type="term" value="F:DNA binding"/>
    <property type="evidence" value="ECO:0007669"/>
    <property type="project" value="UniProtKB-KW"/>
</dbReference>
<feature type="domain" description="Recombinase" evidence="4">
    <location>
        <begin position="151"/>
        <end position="287"/>
    </location>
</feature>
<protein>
    <submittedName>
        <fullName evidence="5">Resolvase, N terminal domain protein</fullName>
    </submittedName>
</protein>
<dbReference type="SMART" id="SM00857">
    <property type="entry name" value="Resolvase"/>
    <property type="match status" value="1"/>
</dbReference>
<keyword evidence="6" id="KW-1185">Reference proteome</keyword>
<dbReference type="CDD" id="cd00338">
    <property type="entry name" value="Ser_Recombinase"/>
    <property type="match status" value="1"/>
</dbReference>
<dbReference type="Gene3D" id="3.90.1750.20">
    <property type="entry name" value="Putative Large Serine Recombinase, Chain B, Domain 2"/>
    <property type="match status" value="1"/>
</dbReference>
<evidence type="ECO:0000259" key="3">
    <source>
        <dbReference type="PROSITE" id="PS51736"/>
    </source>
</evidence>
<name>A0A024GY37_9MICC</name>
<evidence type="ECO:0000313" key="5">
    <source>
        <dbReference type="EMBL" id="CCQ44693.1"/>
    </source>
</evidence>
<organism evidence="5 6">
    <name type="scientific">Pseudarthrobacter siccitolerans</name>
    <dbReference type="NCBI Taxonomy" id="861266"/>
    <lineage>
        <taxon>Bacteria</taxon>
        <taxon>Bacillati</taxon>
        <taxon>Actinomycetota</taxon>
        <taxon>Actinomycetes</taxon>
        <taxon>Micrococcales</taxon>
        <taxon>Micrococcaceae</taxon>
        <taxon>Pseudarthrobacter</taxon>
    </lineage>
</organism>
<dbReference type="Pfam" id="PF00239">
    <property type="entry name" value="Resolvase"/>
    <property type="match status" value="1"/>
</dbReference>
<keyword evidence="2" id="KW-0233">DNA recombination</keyword>
<dbReference type="STRING" id="861266.ARTSIC4J27_622"/>
<dbReference type="InterPro" id="IPR025827">
    <property type="entry name" value="Zn_ribbon_recom_dom"/>
</dbReference>
<dbReference type="AlphaFoldDB" id="A0A024GY37"/>
<dbReference type="EMBL" id="CAQI01000029">
    <property type="protein sequence ID" value="CCQ44693.1"/>
    <property type="molecule type" value="Genomic_DNA"/>
</dbReference>
<dbReference type="Gene3D" id="3.40.50.1390">
    <property type="entry name" value="Resolvase, N-terminal catalytic domain"/>
    <property type="match status" value="1"/>
</dbReference>
<evidence type="ECO:0000259" key="4">
    <source>
        <dbReference type="PROSITE" id="PS51737"/>
    </source>
</evidence>
<evidence type="ECO:0000256" key="1">
    <source>
        <dbReference type="ARBA" id="ARBA00023125"/>
    </source>
</evidence>
<dbReference type="PANTHER" id="PTHR30461">
    <property type="entry name" value="DNA-INVERTASE FROM LAMBDOID PROPHAGE"/>
    <property type="match status" value="1"/>
</dbReference>
<gene>
    <name evidence="5" type="primary">int</name>
    <name evidence="5" type="ORF">ARTSIC4J27_622</name>
</gene>
<dbReference type="InterPro" id="IPR006119">
    <property type="entry name" value="Resolv_N"/>
</dbReference>
<dbReference type="PROSITE" id="PS51736">
    <property type="entry name" value="RECOMBINASES_3"/>
    <property type="match status" value="1"/>
</dbReference>
<proteinExistence type="predicted"/>